<feature type="domain" description="HTH araC/xylS-type" evidence="4">
    <location>
        <begin position="211"/>
        <end position="309"/>
    </location>
</feature>
<dbReference type="Gene3D" id="1.10.10.60">
    <property type="entry name" value="Homeodomain-like"/>
    <property type="match status" value="2"/>
</dbReference>
<evidence type="ECO:0000256" key="1">
    <source>
        <dbReference type="ARBA" id="ARBA00023015"/>
    </source>
</evidence>
<dbReference type="InterPro" id="IPR003313">
    <property type="entry name" value="AraC-bd"/>
</dbReference>
<name>H1YI99_9SPHI</name>
<dbReference type="STRING" id="714943.Mucpa_2410"/>
<dbReference type="Proteomes" id="UP000002774">
    <property type="component" value="Chromosome"/>
</dbReference>
<dbReference type="PANTHER" id="PTHR43280">
    <property type="entry name" value="ARAC-FAMILY TRANSCRIPTIONAL REGULATOR"/>
    <property type="match status" value="1"/>
</dbReference>
<dbReference type="SUPFAM" id="SSF51215">
    <property type="entry name" value="Regulatory protein AraC"/>
    <property type="match status" value="1"/>
</dbReference>
<sequence>MAARACVKNSSRNQLYFDMNYKKDGFDGQKAIVIPRSIVNRFCLSNDIIKGSYITDIGYYPKAKFHFRKRAQGAEQNILIYCVEGTGLVSIKSVKHTIVPGDFIIIPHSVSHSYETNEKTPWTIYWCHFKGEQADALVKWLYSKGQSYKYSVEFVQERITLFEQLYTYLEQGYSMENLTYINLLMLQFLSSFIYSDKYRTKLSEKNIDILEKSIFIMQNNLEKSLTLSDLAASVNLSNSHYSAIFRKKTGFPPIEYFNHLKIQKACQYLQFTKLRISEIAFKIGIDDPFYFSRLFTKTMGYAPKEYRETRYSANQEK</sequence>
<dbReference type="HOGENOM" id="CLU_000445_88_6_10"/>
<dbReference type="InterPro" id="IPR009057">
    <property type="entry name" value="Homeodomain-like_sf"/>
</dbReference>
<dbReference type="PANTHER" id="PTHR43280:SF30">
    <property type="entry name" value="MMSAB OPERON REGULATORY PROTEIN"/>
    <property type="match status" value="1"/>
</dbReference>
<evidence type="ECO:0000313" key="5">
    <source>
        <dbReference type="EMBL" id="EHQ26534.1"/>
    </source>
</evidence>
<keyword evidence="6" id="KW-1185">Reference proteome</keyword>
<proteinExistence type="predicted"/>
<dbReference type="SMART" id="SM00342">
    <property type="entry name" value="HTH_ARAC"/>
    <property type="match status" value="1"/>
</dbReference>
<dbReference type="GO" id="GO:0003700">
    <property type="term" value="F:DNA-binding transcription factor activity"/>
    <property type="evidence" value="ECO:0007669"/>
    <property type="project" value="InterPro"/>
</dbReference>
<evidence type="ECO:0000256" key="2">
    <source>
        <dbReference type="ARBA" id="ARBA00023125"/>
    </source>
</evidence>
<dbReference type="CDD" id="cd06986">
    <property type="entry name" value="cupin_MmsR-like_N"/>
    <property type="match status" value="1"/>
</dbReference>
<dbReference type="AlphaFoldDB" id="H1YI99"/>
<dbReference type="InterPro" id="IPR018062">
    <property type="entry name" value="HTH_AraC-typ_CS"/>
</dbReference>
<evidence type="ECO:0000256" key="3">
    <source>
        <dbReference type="ARBA" id="ARBA00023163"/>
    </source>
</evidence>
<keyword evidence="3" id="KW-0804">Transcription</keyword>
<dbReference type="SUPFAM" id="SSF46689">
    <property type="entry name" value="Homeodomain-like"/>
    <property type="match status" value="2"/>
</dbReference>
<dbReference type="PROSITE" id="PS01124">
    <property type="entry name" value="HTH_ARAC_FAMILY_2"/>
    <property type="match status" value="1"/>
</dbReference>
<evidence type="ECO:0000313" key="6">
    <source>
        <dbReference type="Proteomes" id="UP000002774"/>
    </source>
</evidence>
<dbReference type="InterPro" id="IPR020449">
    <property type="entry name" value="Tscrpt_reg_AraC-type_HTH"/>
</dbReference>
<dbReference type="eggNOG" id="COG2207">
    <property type="taxonomic scope" value="Bacteria"/>
</dbReference>
<dbReference type="EMBL" id="CM001403">
    <property type="protein sequence ID" value="EHQ26534.1"/>
    <property type="molecule type" value="Genomic_DNA"/>
</dbReference>
<dbReference type="GO" id="GO:0043565">
    <property type="term" value="F:sequence-specific DNA binding"/>
    <property type="evidence" value="ECO:0007669"/>
    <property type="project" value="InterPro"/>
</dbReference>
<evidence type="ECO:0000259" key="4">
    <source>
        <dbReference type="PROSITE" id="PS01124"/>
    </source>
</evidence>
<dbReference type="PROSITE" id="PS00041">
    <property type="entry name" value="HTH_ARAC_FAMILY_1"/>
    <property type="match status" value="1"/>
</dbReference>
<organism evidence="5 6">
    <name type="scientific">Mucilaginibacter paludis DSM 18603</name>
    <dbReference type="NCBI Taxonomy" id="714943"/>
    <lineage>
        <taxon>Bacteria</taxon>
        <taxon>Pseudomonadati</taxon>
        <taxon>Bacteroidota</taxon>
        <taxon>Sphingobacteriia</taxon>
        <taxon>Sphingobacteriales</taxon>
        <taxon>Sphingobacteriaceae</taxon>
        <taxon>Mucilaginibacter</taxon>
    </lineage>
</organism>
<accession>H1YI99</accession>
<dbReference type="InterPro" id="IPR037923">
    <property type="entry name" value="HTH-like"/>
</dbReference>
<dbReference type="Pfam" id="PF12833">
    <property type="entry name" value="HTH_18"/>
    <property type="match status" value="1"/>
</dbReference>
<dbReference type="Gene3D" id="2.60.120.280">
    <property type="entry name" value="Regulatory protein AraC"/>
    <property type="match status" value="1"/>
</dbReference>
<protein>
    <submittedName>
        <fullName evidence="5">Transcriptional regulator, AraC family</fullName>
    </submittedName>
</protein>
<reference evidence="5" key="1">
    <citation type="submission" date="2011-09" db="EMBL/GenBank/DDBJ databases">
        <title>The permanent draft genome of Mucilaginibacter paludis DSM 18603.</title>
        <authorList>
            <consortium name="US DOE Joint Genome Institute (JGI-PGF)"/>
            <person name="Lucas S."/>
            <person name="Han J."/>
            <person name="Lapidus A."/>
            <person name="Bruce D."/>
            <person name="Goodwin L."/>
            <person name="Pitluck S."/>
            <person name="Peters L."/>
            <person name="Kyrpides N."/>
            <person name="Mavromatis K."/>
            <person name="Ivanova N."/>
            <person name="Mikhailova N."/>
            <person name="Held B."/>
            <person name="Detter J.C."/>
            <person name="Tapia R."/>
            <person name="Han C."/>
            <person name="Land M."/>
            <person name="Hauser L."/>
            <person name="Markowitz V."/>
            <person name="Cheng J.-F."/>
            <person name="Hugenholtz P."/>
            <person name="Woyke T."/>
            <person name="Wu D."/>
            <person name="Tindall B."/>
            <person name="Brambilla E."/>
            <person name="Klenk H.-P."/>
            <person name="Eisen J.A."/>
        </authorList>
    </citation>
    <scope>NUCLEOTIDE SEQUENCE [LARGE SCALE GENOMIC DNA]</scope>
    <source>
        <strain evidence="5">DSM 18603</strain>
    </source>
</reference>
<keyword evidence="2" id="KW-0238">DNA-binding</keyword>
<dbReference type="Pfam" id="PF02311">
    <property type="entry name" value="AraC_binding"/>
    <property type="match status" value="1"/>
</dbReference>
<gene>
    <name evidence="5" type="ORF">Mucpa_2410</name>
</gene>
<dbReference type="PRINTS" id="PR00032">
    <property type="entry name" value="HTHARAC"/>
</dbReference>
<keyword evidence="1" id="KW-0805">Transcription regulation</keyword>
<dbReference type="InterPro" id="IPR018060">
    <property type="entry name" value="HTH_AraC"/>
</dbReference>